<name>A0A240U8I1_9BURK</name>
<dbReference type="EMBL" id="CP021361">
    <property type="protein sequence ID" value="ART53690.1"/>
    <property type="molecule type" value="Genomic_DNA"/>
</dbReference>
<organism evidence="3 4">
    <name type="scientific">Acidovorax carolinensis</name>
    <dbReference type="NCBI Taxonomy" id="553814"/>
    <lineage>
        <taxon>Bacteria</taxon>
        <taxon>Pseudomonadati</taxon>
        <taxon>Pseudomonadota</taxon>
        <taxon>Betaproteobacteria</taxon>
        <taxon>Burkholderiales</taxon>
        <taxon>Comamonadaceae</taxon>
        <taxon>Acidovorax</taxon>
    </lineage>
</organism>
<feature type="transmembrane region" description="Helical" evidence="2">
    <location>
        <begin position="12"/>
        <end position="38"/>
    </location>
</feature>
<dbReference type="KEGG" id="acin:CBP34_14060"/>
<keyword evidence="4" id="KW-1185">Reference proteome</keyword>
<accession>A0A240U8I1</accession>
<keyword evidence="2" id="KW-0472">Membrane</keyword>
<dbReference type="AlphaFoldDB" id="A0A240U8I1"/>
<reference evidence="3 4" key="1">
    <citation type="submission" date="2017-05" db="EMBL/GenBank/DDBJ databases">
        <title>Polyphasic characterization of four soil-derived phenanthrene-degrading Acidovorax strains and proposal of Acidovorax phenanthrenivorans sp. nov.</title>
        <authorList>
            <person name="Singleton D.R."/>
            <person name="Lee J."/>
            <person name="Dickey A.N."/>
            <person name="Stroud A."/>
            <person name="Scholl E.H."/>
            <person name="Wright F.A."/>
            <person name="Aitken M.D."/>
        </authorList>
    </citation>
    <scope>NUCLEOTIDE SEQUENCE [LARGE SCALE GENOMIC DNA]</scope>
    <source>
        <strain evidence="3">NA3</strain>
    </source>
</reference>
<evidence type="ECO:0000313" key="4">
    <source>
        <dbReference type="Proteomes" id="UP000194432"/>
    </source>
</evidence>
<keyword evidence="2" id="KW-0812">Transmembrane</keyword>
<evidence type="ECO:0000256" key="1">
    <source>
        <dbReference type="SAM" id="MobiDB-lite"/>
    </source>
</evidence>
<sequence length="129" mass="13767">MFGGLTRWLIRAVLVAAGLVMFLSLLAAVLVLALAWALRALWARLTGRPVVPWTMRVDPRTGWSTVYRSSGRWSAARTAPAAETPTRRAPASETPTRRAGVLPGADEVVDVEPREPGGPGGSGDTRGLH</sequence>
<protein>
    <submittedName>
        <fullName evidence="3">Uncharacterized protein</fullName>
    </submittedName>
</protein>
<evidence type="ECO:0000313" key="3">
    <source>
        <dbReference type="EMBL" id="ART53690.1"/>
    </source>
</evidence>
<feature type="region of interest" description="Disordered" evidence="1">
    <location>
        <begin position="70"/>
        <end position="129"/>
    </location>
</feature>
<dbReference type="Proteomes" id="UP000194432">
    <property type="component" value="Chromosome 1"/>
</dbReference>
<gene>
    <name evidence="3" type="ORF">CBP34_14060</name>
</gene>
<feature type="compositionally biased region" description="Gly residues" evidence="1">
    <location>
        <begin position="117"/>
        <end position="129"/>
    </location>
</feature>
<evidence type="ECO:0000256" key="2">
    <source>
        <dbReference type="SAM" id="Phobius"/>
    </source>
</evidence>
<proteinExistence type="predicted"/>
<feature type="compositionally biased region" description="Low complexity" evidence="1">
    <location>
        <begin position="75"/>
        <end position="91"/>
    </location>
</feature>
<keyword evidence="2" id="KW-1133">Transmembrane helix</keyword>